<reference evidence="2" key="1">
    <citation type="submission" date="2024-06" db="EMBL/GenBank/DDBJ databases">
        <title>Multi-omics analyses provide insights into the biosynthesis of the anticancer antibiotic pleurotin in Hohenbuehelia grisea.</title>
        <authorList>
            <person name="Weaver J.A."/>
            <person name="Alberti F."/>
        </authorList>
    </citation>
    <scope>NUCLEOTIDE SEQUENCE [LARGE SCALE GENOMIC DNA]</scope>
    <source>
        <strain evidence="2">T-177</strain>
    </source>
</reference>
<dbReference type="EMBL" id="JASNQZ010000014">
    <property type="protein sequence ID" value="KAL0947873.1"/>
    <property type="molecule type" value="Genomic_DNA"/>
</dbReference>
<comment type="caution">
    <text evidence="1">The sequence shown here is derived from an EMBL/GenBank/DDBJ whole genome shotgun (WGS) entry which is preliminary data.</text>
</comment>
<sequence length="167" mass="19328">MARLILAKWRMLEPALAQNISLSAAIHRYATLESAYIDIVHLVSGLTSYVPEYQPLPSSYIPLTAIPGHGRNDSLWPQIRAQHHSKWPVYAHRQLHHDSPQLTRYLASLIFVPQLTILRWCHVPGIDTESCLRFHHRDCDAPVGWSRIWRRSEQEYPRRNRAGIVPT</sequence>
<accession>A0ABR3IX65</accession>
<protein>
    <submittedName>
        <fullName evidence="1">Uncharacterized protein</fullName>
    </submittedName>
</protein>
<proteinExistence type="predicted"/>
<organism evidence="1 2">
    <name type="scientific">Hohenbuehelia grisea</name>
    <dbReference type="NCBI Taxonomy" id="104357"/>
    <lineage>
        <taxon>Eukaryota</taxon>
        <taxon>Fungi</taxon>
        <taxon>Dikarya</taxon>
        <taxon>Basidiomycota</taxon>
        <taxon>Agaricomycotina</taxon>
        <taxon>Agaricomycetes</taxon>
        <taxon>Agaricomycetidae</taxon>
        <taxon>Agaricales</taxon>
        <taxon>Pleurotineae</taxon>
        <taxon>Pleurotaceae</taxon>
        <taxon>Hohenbuehelia</taxon>
    </lineage>
</organism>
<gene>
    <name evidence="1" type="ORF">HGRIS_010508</name>
</gene>
<dbReference type="Proteomes" id="UP001556367">
    <property type="component" value="Unassembled WGS sequence"/>
</dbReference>
<evidence type="ECO:0000313" key="2">
    <source>
        <dbReference type="Proteomes" id="UP001556367"/>
    </source>
</evidence>
<name>A0ABR3IX65_9AGAR</name>
<keyword evidence="2" id="KW-1185">Reference proteome</keyword>
<evidence type="ECO:0000313" key="1">
    <source>
        <dbReference type="EMBL" id="KAL0947873.1"/>
    </source>
</evidence>